<dbReference type="EnsemblProtists" id="HpaT800834">
    <property type="protein sequence ID" value="HpaP800834"/>
    <property type="gene ID" value="HpaG800834"/>
</dbReference>
<name>M4B3I5_HYAAE</name>
<dbReference type="Proteomes" id="UP000011713">
    <property type="component" value="Unassembled WGS sequence"/>
</dbReference>
<reference evidence="2" key="1">
    <citation type="journal article" date="2010" name="Science">
        <title>Signatures of adaptation to obligate biotrophy in the Hyaloperonospora arabidopsidis genome.</title>
        <authorList>
            <person name="Baxter L."/>
            <person name="Tripathy S."/>
            <person name="Ishaque N."/>
            <person name="Boot N."/>
            <person name="Cabral A."/>
            <person name="Kemen E."/>
            <person name="Thines M."/>
            <person name="Ah-Fong A."/>
            <person name="Anderson R."/>
            <person name="Badejoko W."/>
            <person name="Bittner-Eddy P."/>
            <person name="Boore J.L."/>
            <person name="Chibucos M.C."/>
            <person name="Coates M."/>
            <person name="Dehal P."/>
            <person name="Delehaunty K."/>
            <person name="Dong S."/>
            <person name="Downton P."/>
            <person name="Dumas B."/>
            <person name="Fabro G."/>
            <person name="Fronick C."/>
            <person name="Fuerstenberg S.I."/>
            <person name="Fulton L."/>
            <person name="Gaulin E."/>
            <person name="Govers F."/>
            <person name="Hughes L."/>
            <person name="Humphray S."/>
            <person name="Jiang R.H."/>
            <person name="Judelson H."/>
            <person name="Kamoun S."/>
            <person name="Kyung K."/>
            <person name="Meijer H."/>
            <person name="Minx P."/>
            <person name="Morris P."/>
            <person name="Nelson J."/>
            <person name="Phuntumart V."/>
            <person name="Qutob D."/>
            <person name="Rehmany A."/>
            <person name="Rougon-Cardoso A."/>
            <person name="Ryden P."/>
            <person name="Torto-Alalibo T."/>
            <person name="Studholme D."/>
            <person name="Wang Y."/>
            <person name="Win J."/>
            <person name="Wood J."/>
            <person name="Clifton S.W."/>
            <person name="Rogers J."/>
            <person name="Van den Ackerveken G."/>
            <person name="Jones J.D."/>
            <person name="McDowell J.M."/>
            <person name="Beynon J."/>
            <person name="Tyler B.M."/>
        </authorList>
    </citation>
    <scope>NUCLEOTIDE SEQUENCE [LARGE SCALE GENOMIC DNA]</scope>
    <source>
        <strain evidence="2">Emoy2</strain>
    </source>
</reference>
<dbReference type="VEuPathDB" id="FungiDB:HpaG800834"/>
<protein>
    <submittedName>
        <fullName evidence="1">Uncharacterized protein</fullName>
    </submittedName>
</protein>
<reference evidence="1" key="2">
    <citation type="submission" date="2015-06" db="UniProtKB">
        <authorList>
            <consortium name="EnsemblProtists"/>
        </authorList>
    </citation>
    <scope>IDENTIFICATION</scope>
    <source>
        <strain evidence="1">Emoy2</strain>
    </source>
</reference>
<organism evidence="1 2">
    <name type="scientific">Hyaloperonospora arabidopsidis (strain Emoy2)</name>
    <name type="common">Downy mildew agent</name>
    <name type="synonym">Peronospora arabidopsidis</name>
    <dbReference type="NCBI Taxonomy" id="559515"/>
    <lineage>
        <taxon>Eukaryota</taxon>
        <taxon>Sar</taxon>
        <taxon>Stramenopiles</taxon>
        <taxon>Oomycota</taxon>
        <taxon>Peronosporomycetes</taxon>
        <taxon>Peronosporales</taxon>
        <taxon>Peronosporaceae</taxon>
        <taxon>Hyaloperonospora</taxon>
    </lineage>
</organism>
<dbReference type="InParanoid" id="M4B3I5"/>
<sequence length="142" mass="16165">MYKYETCFGSSGQVIRSWGKVPQGNRQTGNISCLFHGSSDTYHCTFTFYRRIRGIPRAPLSPHLEQRHIILLFAIVLFGNVKRISTAHDIFVPAGLSVWSYRAGQKGIYTGQRDRSGRTRERARHSHDDQAVVGILRLCRSI</sequence>
<dbReference type="AlphaFoldDB" id="M4B3I5"/>
<dbReference type="EMBL" id="JH598179">
    <property type="status" value="NOT_ANNOTATED_CDS"/>
    <property type="molecule type" value="Genomic_DNA"/>
</dbReference>
<evidence type="ECO:0000313" key="1">
    <source>
        <dbReference type="EnsemblProtists" id="HpaP800834"/>
    </source>
</evidence>
<dbReference type="HOGENOM" id="CLU_1819541_0_0_1"/>
<evidence type="ECO:0000313" key="2">
    <source>
        <dbReference type="Proteomes" id="UP000011713"/>
    </source>
</evidence>
<accession>M4B3I5</accession>
<proteinExistence type="predicted"/>
<keyword evidence="2" id="KW-1185">Reference proteome</keyword>